<keyword evidence="2" id="KW-1185">Reference proteome</keyword>
<name>A0ACC3DJN8_9PEZI</name>
<feature type="non-terminal residue" evidence="1">
    <location>
        <position position="1"/>
    </location>
</feature>
<gene>
    <name evidence="1" type="ORF">LTS18_012286</name>
</gene>
<proteinExistence type="predicted"/>
<evidence type="ECO:0000313" key="1">
    <source>
        <dbReference type="EMBL" id="KAK3076704.1"/>
    </source>
</evidence>
<organism evidence="1 2">
    <name type="scientific">Coniosporium uncinatum</name>
    <dbReference type="NCBI Taxonomy" id="93489"/>
    <lineage>
        <taxon>Eukaryota</taxon>
        <taxon>Fungi</taxon>
        <taxon>Dikarya</taxon>
        <taxon>Ascomycota</taxon>
        <taxon>Pezizomycotina</taxon>
        <taxon>Dothideomycetes</taxon>
        <taxon>Dothideomycetes incertae sedis</taxon>
        <taxon>Coniosporium</taxon>
    </lineage>
</organism>
<evidence type="ECO:0000313" key="2">
    <source>
        <dbReference type="Proteomes" id="UP001186974"/>
    </source>
</evidence>
<dbReference type="EMBL" id="JAWDJW010003651">
    <property type="protein sequence ID" value="KAK3076704.1"/>
    <property type="molecule type" value="Genomic_DNA"/>
</dbReference>
<protein>
    <submittedName>
        <fullName evidence="1">Uncharacterized protein</fullName>
    </submittedName>
</protein>
<reference evidence="1" key="1">
    <citation type="submission" date="2024-09" db="EMBL/GenBank/DDBJ databases">
        <title>Black Yeasts Isolated from many extreme environments.</title>
        <authorList>
            <person name="Coleine C."/>
            <person name="Stajich J.E."/>
            <person name="Selbmann L."/>
        </authorList>
    </citation>
    <scope>NUCLEOTIDE SEQUENCE</scope>
    <source>
        <strain evidence="1">CCFEE 5737</strain>
    </source>
</reference>
<dbReference type="Proteomes" id="UP001186974">
    <property type="component" value="Unassembled WGS sequence"/>
</dbReference>
<accession>A0ACC3DJN8</accession>
<feature type="non-terminal residue" evidence="1">
    <location>
        <position position="491"/>
    </location>
</feature>
<sequence length="491" mass="55995">QMQSPEHLVLRLEPNMIATLDILQHIKETWWSSICVSVAAFWFIYRIYGVLSKPVDELISLLGLEVPVAPTISLAGIKADGIILHWKPPDPRSTVNKHQVHINGINVGEVSQQETSVTVSGLKPACYYTVRVVATNATFNTASEPIRFQTKPSTSSDWFTTPSEHDESDDDENEEEDHHGPTPTVRPYKPFLETIQPSSAAPAMAREHSGSISQSKRGAAAVRRVASSATVPDQATQDSAENEGTVRQLTERLESLRRENEDTEKQTQEEENEHAANKDALIKERDDLKHTLQEKESVTKDLKKQVDSLQRAHTQASARRTQKERVLQEKQKARKKIQDDMERWDKEVEEMRAEVHRMEEEKVTHREATEEKIKELREKLVEEQNNTRRLEDDIHAKGLQIKSLEEEKQKRDTGEDADASEERSVPDTLDGDPQFHARLRDLQTRYATAWGQLQQAEAAYKFAQEHLRGLQRHRQIEPQKFAATPTLESIP</sequence>
<comment type="caution">
    <text evidence="1">The sequence shown here is derived from an EMBL/GenBank/DDBJ whole genome shotgun (WGS) entry which is preliminary data.</text>
</comment>